<gene>
    <name evidence="1" type="ORF">PACLA_8A008502</name>
</gene>
<dbReference type="OrthoDB" id="6153719at2759"/>
<dbReference type="EMBL" id="CACRXK020003518">
    <property type="protein sequence ID" value="CAB3999109.1"/>
    <property type="molecule type" value="Genomic_DNA"/>
</dbReference>
<organism evidence="1 2">
    <name type="scientific">Paramuricea clavata</name>
    <name type="common">Red gorgonian</name>
    <name type="synonym">Violescent sea-whip</name>
    <dbReference type="NCBI Taxonomy" id="317549"/>
    <lineage>
        <taxon>Eukaryota</taxon>
        <taxon>Metazoa</taxon>
        <taxon>Cnidaria</taxon>
        <taxon>Anthozoa</taxon>
        <taxon>Octocorallia</taxon>
        <taxon>Malacalcyonacea</taxon>
        <taxon>Plexauridae</taxon>
        <taxon>Paramuricea</taxon>
    </lineage>
</organism>
<dbReference type="PROSITE" id="PS00028">
    <property type="entry name" value="ZINC_FINGER_C2H2_1"/>
    <property type="match status" value="1"/>
</dbReference>
<dbReference type="InterPro" id="IPR013087">
    <property type="entry name" value="Znf_C2H2_type"/>
</dbReference>
<evidence type="ECO:0000313" key="2">
    <source>
        <dbReference type="Proteomes" id="UP001152795"/>
    </source>
</evidence>
<evidence type="ECO:0000313" key="1">
    <source>
        <dbReference type="EMBL" id="CAB3999109.1"/>
    </source>
</evidence>
<accession>A0A6S7H4C3</accession>
<keyword evidence="2" id="KW-1185">Reference proteome</keyword>
<sequence length="369" mass="42654">MSAYQLAATRNAKLQILSIYANRYPTETLIKLHEPYGKITKWQIKKARAHANLNGPGEKVEKIKQNRIRIDRTKLDHFIDFANRPYFYQDVAFGTRKLKLDSGSKLTIPNVIRNVTRSTLISQYMQYCEDQKVEPLTCATLFRILKIREASERKFLHGVDNIAADGSSGIEMLKQIVSEMEKLGVGKEWAKMTVQKLNSAKVYLKSDYLVHCKEESPCPDHCRHFALSDPTDKLLQESCDHEHSLFCDRCEDLKQVISDIEEAIQKNSNIVVKKQEQTDIQEDDGFFKFNVRAMKEDKQMAEDDESNAIECTVPGCEKVFKCFENLEIHLSAGNHTNTLENETLYDSLRKKWANKFQTIDINQMQVRYL</sequence>
<proteinExistence type="predicted"/>
<name>A0A6S7H4C3_PARCT</name>
<dbReference type="Proteomes" id="UP001152795">
    <property type="component" value="Unassembled WGS sequence"/>
</dbReference>
<protein>
    <submittedName>
        <fullName evidence="1">Retrovirus-related Pol poly</fullName>
    </submittedName>
</protein>
<comment type="caution">
    <text evidence="1">The sequence shown here is derived from an EMBL/GenBank/DDBJ whole genome shotgun (WGS) entry which is preliminary data.</text>
</comment>
<reference evidence="1" key="1">
    <citation type="submission" date="2020-04" db="EMBL/GenBank/DDBJ databases">
        <authorList>
            <person name="Alioto T."/>
            <person name="Alioto T."/>
            <person name="Gomez Garrido J."/>
        </authorList>
    </citation>
    <scope>NUCLEOTIDE SEQUENCE</scope>
    <source>
        <strain evidence="1">A484AB</strain>
    </source>
</reference>
<dbReference type="AlphaFoldDB" id="A0A6S7H4C3"/>